<keyword evidence="2" id="KW-1185">Reference proteome</keyword>
<dbReference type="Proteomes" id="UP001057291">
    <property type="component" value="Unassembled WGS sequence"/>
</dbReference>
<organism evidence="1 2">
    <name type="scientific">Collibacillus ludicampi</name>
    <dbReference type="NCBI Taxonomy" id="2771369"/>
    <lineage>
        <taxon>Bacteria</taxon>
        <taxon>Bacillati</taxon>
        <taxon>Bacillota</taxon>
        <taxon>Bacilli</taxon>
        <taxon>Bacillales</taxon>
        <taxon>Alicyclobacillaceae</taxon>
        <taxon>Collibacillus</taxon>
    </lineage>
</organism>
<dbReference type="AlphaFoldDB" id="A0AAV4LKI8"/>
<protein>
    <recommendedName>
        <fullName evidence="3">DUF3055 domain-containing protein</fullName>
    </recommendedName>
</protein>
<accession>A0AAV4LKI8</accession>
<name>A0AAV4LKI8_9BACL</name>
<proteinExistence type="predicted"/>
<evidence type="ECO:0000313" key="2">
    <source>
        <dbReference type="Proteomes" id="UP001057291"/>
    </source>
</evidence>
<dbReference type="Pfam" id="PF11256">
    <property type="entry name" value="SAV0927-like"/>
    <property type="match status" value="1"/>
</dbReference>
<reference evidence="1" key="1">
    <citation type="journal article" date="2023" name="Int. J. Syst. Evol. Microbiol.">
        <title>Collibacillus ludicampi gen. nov., sp. nov., a new soil bacterium of the family Alicyclobacillaceae.</title>
        <authorList>
            <person name="Jojima T."/>
            <person name="Ioku Y."/>
            <person name="Fukuta Y."/>
            <person name="Shirasaka N."/>
            <person name="Matsumura Y."/>
            <person name="Mori M."/>
        </authorList>
    </citation>
    <scope>NUCLEOTIDE SEQUENCE</scope>
    <source>
        <strain evidence="1">TP075</strain>
    </source>
</reference>
<sequence length="89" mass="10234">MALHQILFDETEATTTRYIGFFGETTRFDLMITTTEHFYGKKVVTNLQTGRTAILNEKDAANVPYLLETFQLHTEEEANELSEFLLSIL</sequence>
<dbReference type="InterPro" id="IPR021415">
    <property type="entry name" value="SAV0927-like"/>
</dbReference>
<gene>
    <name evidence="1" type="ORF">DNHGIG_38810</name>
</gene>
<dbReference type="EMBL" id="BOQE01000001">
    <property type="protein sequence ID" value="GIM48332.1"/>
    <property type="molecule type" value="Genomic_DNA"/>
</dbReference>
<comment type="caution">
    <text evidence="1">The sequence shown here is derived from an EMBL/GenBank/DDBJ whole genome shotgun (WGS) entry which is preliminary data.</text>
</comment>
<evidence type="ECO:0000313" key="1">
    <source>
        <dbReference type="EMBL" id="GIM48332.1"/>
    </source>
</evidence>
<evidence type="ECO:0008006" key="3">
    <source>
        <dbReference type="Google" id="ProtNLM"/>
    </source>
</evidence>
<dbReference type="RefSeq" id="WP_282201219.1">
    <property type="nucleotide sequence ID" value="NZ_BOQE01000001.1"/>
</dbReference>